<dbReference type="PANTHER" id="PTHR33931">
    <property type="entry name" value="HOLIN-LIKE PROTEIN CIDA-RELATED"/>
    <property type="match status" value="1"/>
</dbReference>
<dbReference type="RefSeq" id="WP_136953769.1">
    <property type="nucleotide sequence ID" value="NZ_CP039712.1"/>
</dbReference>
<evidence type="ECO:0000313" key="6">
    <source>
        <dbReference type="EMBL" id="QCI86947.1"/>
    </source>
</evidence>
<dbReference type="AlphaFoldDB" id="A0A4D7CX29"/>
<dbReference type="Proteomes" id="UP000298615">
    <property type="component" value="Chromosome"/>
</dbReference>
<accession>A0A4D7CX29</accession>
<evidence type="ECO:0000256" key="2">
    <source>
        <dbReference type="ARBA" id="ARBA00022475"/>
    </source>
</evidence>
<reference evidence="6 7" key="1">
    <citation type="submission" date="2019-04" db="EMBL/GenBank/DDBJ databases">
        <title>Vagococcus sp. nov., isolated from faeces of yaks (Bos grunniens).</title>
        <authorList>
            <person name="Ge Y."/>
        </authorList>
    </citation>
    <scope>NUCLEOTIDE SEQUENCE [LARGE SCALE GENOMIC DNA]</scope>
    <source>
        <strain evidence="6 7">MN-17</strain>
    </source>
</reference>
<evidence type="ECO:0000313" key="7">
    <source>
        <dbReference type="Proteomes" id="UP000298615"/>
    </source>
</evidence>
<dbReference type="EMBL" id="CP039712">
    <property type="protein sequence ID" value="QCI86947.1"/>
    <property type="molecule type" value="Genomic_DNA"/>
</dbReference>
<dbReference type="KEGG" id="vao:FA707_08200"/>
<evidence type="ECO:0000256" key="5">
    <source>
        <dbReference type="ARBA" id="ARBA00023136"/>
    </source>
</evidence>
<dbReference type="Pfam" id="PF03788">
    <property type="entry name" value="LrgA"/>
    <property type="match status" value="1"/>
</dbReference>
<name>A0A4D7CX29_9ENTE</name>
<dbReference type="InterPro" id="IPR005538">
    <property type="entry name" value="LrgA/CidA"/>
</dbReference>
<organism evidence="6 7">
    <name type="scientific">Vagococcus zengguangii</name>
    <dbReference type="NCBI Taxonomy" id="2571750"/>
    <lineage>
        <taxon>Bacteria</taxon>
        <taxon>Bacillati</taxon>
        <taxon>Bacillota</taxon>
        <taxon>Bacilli</taxon>
        <taxon>Lactobacillales</taxon>
        <taxon>Enterococcaceae</taxon>
        <taxon>Vagococcus</taxon>
    </lineage>
</organism>
<comment type="subcellular location">
    <subcellularLocation>
        <location evidence="1">Cell membrane</location>
        <topology evidence="1">Multi-pass membrane protein</topology>
    </subcellularLocation>
</comment>
<sequence>MKILQQLLIILGFTFVGKVLQVALHLPIPGSVIGMVLLFVGLTRGWVKESQIALVSDYLLEILSVLFIPAGVGLMMYFDLVKNSFVSLVIILLVSFVTSLLVVGRTAQFVKKRQGGTAKASKEEPAID</sequence>
<keyword evidence="4" id="KW-1133">Transmembrane helix</keyword>
<evidence type="ECO:0000256" key="1">
    <source>
        <dbReference type="ARBA" id="ARBA00004651"/>
    </source>
</evidence>
<keyword evidence="2" id="KW-1003">Cell membrane</keyword>
<dbReference type="PANTHER" id="PTHR33931:SF2">
    <property type="entry name" value="HOLIN-LIKE PROTEIN CIDA"/>
    <property type="match status" value="1"/>
</dbReference>
<keyword evidence="5" id="KW-0472">Membrane</keyword>
<keyword evidence="7" id="KW-1185">Reference proteome</keyword>
<proteinExistence type="predicted"/>
<evidence type="ECO:0000256" key="3">
    <source>
        <dbReference type="ARBA" id="ARBA00022692"/>
    </source>
</evidence>
<dbReference type="OrthoDB" id="3176438at2"/>
<keyword evidence="3" id="KW-0812">Transmembrane</keyword>
<protein>
    <submittedName>
        <fullName evidence="6">CidA/LrgA family protein</fullName>
    </submittedName>
</protein>
<evidence type="ECO:0000256" key="4">
    <source>
        <dbReference type="ARBA" id="ARBA00022989"/>
    </source>
</evidence>
<gene>
    <name evidence="6" type="ORF">FA707_08200</name>
</gene>
<dbReference type="GO" id="GO:0005886">
    <property type="term" value="C:plasma membrane"/>
    <property type="evidence" value="ECO:0007669"/>
    <property type="project" value="UniProtKB-SubCell"/>
</dbReference>